<dbReference type="Proteomes" id="UP000184387">
    <property type="component" value="Unassembled WGS sequence"/>
</dbReference>
<accession>A0A1M6PV88</accession>
<dbReference type="AlphaFoldDB" id="A0A1M6PV88"/>
<proteinExistence type="predicted"/>
<reference evidence="1 2" key="1">
    <citation type="submission" date="2016-11" db="EMBL/GenBank/DDBJ databases">
        <authorList>
            <person name="Jaros S."/>
            <person name="Januszkiewicz K."/>
            <person name="Wedrychowicz H."/>
        </authorList>
    </citation>
    <scope>NUCLEOTIDE SEQUENCE [LARGE SCALE GENOMIC DNA]</scope>
    <source>
        <strain evidence="1 2">DSM 14916</strain>
    </source>
</reference>
<evidence type="ECO:0000313" key="1">
    <source>
        <dbReference type="EMBL" id="SHK11865.1"/>
    </source>
</evidence>
<name>A0A1M6PV88_9PROT</name>
<gene>
    <name evidence="1" type="ORF">SAMN02745194_04221</name>
</gene>
<evidence type="ECO:0000313" key="2">
    <source>
        <dbReference type="Proteomes" id="UP000184387"/>
    </source>
</evidence>
<protein>
    <submittedName>
        <fullName evidence="1">Uncharacterized protein</fullName>
    </submittedName>
</protein>
<keyword evidence="2" id="KW-1185">Reference proteome</keyword>
<dbReference type="EMBL" id="FQZF01000032">
    <property type="protein sequence ID" value="SHK11865.1"/>
    <property type="molecule type" value="Genomic_DNA"/>
</dbReference>
<organism evidence="1 2">
    <name type="scientific">Muricoccus roseus</name>
    <dbReference type="NCBI Taxonomy" id="198092"/>
    <lineage>
        <taxon>Bacteria</taxon>
        <taxon>Pseudomonadati</taxon>
        <taxon>Pseudomonadota</taxon>
        <taxon>Alphaproteobacteria</taxon>
        <taxon>Acetobacterales</taxon>
        <taxon>Roseomonadaceae</taxon>
        <taxon>Muricoccus</taxon>
    </lineage>
</organism>
<sequence length="93" mass="10348">MRAYPLVLFSKKSFDPRSGCAGCRACQKDAAGNTATANVLGLLSLPPRLDPASEVSLAHLRWDNHQIGQRHCYLRVVRGSPHKVDHDVIMLRR</sequence>